<dbReference type="InterPro" id="IPR038765">
    <property type="entry name" value="Papain-like_cys_pep_sf"/>
</dbReference>
<evidence type="ECO:0000259" key="1">
    <source>
        <dbReference type="Pfam" id="PF01841"/>
    </source>
</evidence>
<dbReference type="RefSeq" id="WP_203838849.1">
    <property type="nucleotide sequence ID" value="NZ_BAAATV010000002.1"/>
</dbReference>
<name>A0ABQ3ZT17_9ACTN</name>
<dbReference type="EMBL" id="BOMN01000060">
    <property type="protein sequence ID" value="GIE21737.1"/>
    <property type="molecule type" value="Genomic_DNA"/>
</dbReference>
<dbReference type="Pfam" id="PF01841">
    <property type="entry name" value="Transglut_core"/>
    <property type="match status" value="1"/>
</dbReference>
<accession>A0ABQ3ZT17</accession>
<organism evidence="2 3">
    <name type="scientific">Winogradskya humida</name>
    <dbReference type="NCBI Taxonomy" id="113566"/>
    <lineage>
        <taxon>Bacteria</taxon>
        <taxon>Bacillati</taxon>
        <taxon>Actinomycetota</taxon>
        <taxon>Actinomycetes</taxon>
        <taxon>Micromonosporales</taxon>
        <taxon>Micromonosporaceae</taxon>
        <taxon>Winogradskya</taxon>
    </lineage>
</organism>
<evidence type="ECO:0000313" key="2">
    <source>
        <dbReference type="EMBL" id="GIE21737.1"/>
    </source>
</evidence>
<gene>
    <name evidence="2" type="ORF">Ahu01nite_048390</name>
</gene>
<dbReference type="Gene3D" id="3.10.620.30">
    <property type="match status" value="1"/>
</dbReference>
<comment type="caution">
    <text evidence="2">The sequence shown here is derived from an EMBL/GenBank/DDBJ whole genome shotgun (WGS) entry which is preliminary data.</text>
</comment>
<reference evidence="2 3" key="1">
    <citation type="submission" date="2021-01" db="EMBL/GenBank/DDBJ databases">
        <title>Whole genome shotgun sequence of Actinoplanes humidus NBRC 14915.</title>
        <authorList>
            <person name="Komaki H."/>
            <person name="Tamura T."/>
        </authorList>
    </citation>
    <scope>NUCLEOTIDE SEQUENCE [LARGE SCALE GENOMIC DNA]</scope>
    <source>
        <strain evidence="2 3">NBRC 14915</strain>
    </source>
</reference>
<sequence length="288" mass="32004">MDYTRQTAYSDPREFTALLAELPSDVPSLAAAIRNLVVHYRASGIAFPDERLREIDSRWADRLLAHDQGRFPGSLLAPRPEKDRIVGCCRDFTLLSVAALRVHGIPARSRVGFADYIEPGFHSDHVITEWWDGIRWHAVDVEVDPAWGMPVDPLAVPLAPGGLMPASQVWTAYRRGDIDARKCGVGGAENPLRGAWFVRNYVLNEVAHRYGDELLLWDTFGVQSLELDGDLTLIDEVAALVTAADAGDASAERRLELRYRTDPRLHPGPTVTTYSPRTERAAELALAR</sequence>
<protein>
    <recommendedName>
        <fullName evidence="1">Transglutaminase-like domain-containing protein</fullName>
    </recommendedName>
</protein>
<proteinExistence type="predicted"/>
<dbReference type="InterPro" id="IPR002931">
    <property type="entry name" value="Transglutaminase-like"/>
</dbReference>
<feature type="domain" description="Transglutaminase-like" evidence="1">
    <location>
        <begin position="86"/>
        <end position="140"/>
    </location>
</feature>
<evidence type="ECO:0000313" key="3">
    <source>
        <dbReference type="Proteomes" id="UP000603200"/>
    </source>
</evidence>
<keyword evidence="3" id="KW-1185">Reference proteome</keyword>
<dbReference type="SUPFAM" id="SSF54001">
    <property type="entry name" value="Cysteine proteinases"/>
    <property type="match status" value="1"/>
</dbReference>
<dbReference type="Proteomes" id="UP000603200">
    <property type="component" value="Unassembled WGS sequence"/>
</dbReference>